<feature type="compositionally biased region" description="Basic and acidic residues" evidence="1">
    <location>
        <begin position="104"/>
        <end position="124"/>
    </location>
</feature>
<gene>
    <name evidence="2" type="ORF">SPSC_06579</name>
</gene>
<protein>
    <recommendedName>
        <fullName evidence="3">Hypervirulence associated protein TUDOR domain-containing protein</fullName>
    </recommendedName>
</protein>
<evidence type="ECO:0000256" key="1">
    <source>
        <dbReference type="SAM" id="MobiDB-lite"/>
    </source>
</evidence>
<dbReference type="OrthoDB" id="3360421at2759"/>
<accession>A0A140KNL0</accession>
<organism evidence="2">
    <name type="scientific">Sporisorium scitamineum</name>
    <dbReference type="NCBI Taxonomy" id="49012"/>
    <lineage>
        <taxon>Eukaryota</taxon>
        <taxon>Fungi</taxon>
        <taxon>Dikarya</taxon>
        <taxon>Basidiomycota</taxon>
        <taxon>Ustilaginomycotina</taxon>
        <taxon>Ustilaginomycetes</taxon>
        <taxon>Ustilaginales</taxon>
        <taxon>Ustilaginaceae</taxon>
        <taxon>Sporisorium</taxon>
    </lineage>
</organism>
<evidence type="ECO:0000313" key="2">
    <source>
        <dbReference type="EMBL" id="CDU26385.1"/>
    </source>
</evidence>
<reference evidence="2" key="1">
    <citation type="submission" date="2014-06" db="EMBL/GenBank/DDBJ databases">
        <authorList>
            <person name="Ju J."/>
            <person name="Zhang J."/>
        </authorList>
    </citation>
    <scope>NUCLEOTIDE SEQUENCE</scope>
    <source>
        <strain evidence="2">SscI8</strain>
    </source>
</reference>
<proteinExistence type="predicted"/>
<dbReference type="EMBL" id="LK056694">
    <property type="protein sequence ID" value="CDU26385.1"/>
    <property type="molecule type" value="Genomic_DNA"/>
</dbReference>
<feature type="region of interest" description="Disordered" evidence="1">
    <location>
        <begin position="1"/>
        <end position="139"/>
    </location>
</feature>
<dbReference type="AlphaFoldDB" id="A0A140KNL0"/>
<name>A0A140KNL0_9BASI</name>
<evidence type="ECO:0008006" key="3">
    <source>
        <dbReference type="Google" id="ProtNLM"/>
    </source>
</evidence>
<sequence length="139" mass="15153">MPSSKGKPTDPKKRQEAKNEVLNMEKGGGKGQWSAWKAAEMSKRYEAKGGDYQDTGENPNEPKKGTPAPKKKAVESGQRKGPSQPVGAPKTKRKSDAETDDGDKDQAKDAKPKKPKTTKEEPKPATKGTRQQPKRGVKK</sequence>
<feature type="compositionally biased region" description="Basic and acidic residues" evidence="1">
    <location>
        <begin position="40"/>
        <end position="51"/>
    </location>
</feature>
<feature type="compositionally biased region" description="Basic and acidic residues" evidence="1">
    <location>
        <begin position="7"/>
        <end position="19"/>
    </location>
</feature>